<name>A0AAV9UNI6_9PEZI</name>
<comment type="caution">
    <text evidence="1">The sequence shown here is derived from an EMBL/GenBank/DDBJ whole genome shotgun (WGS) entry which is preliminary data.</text>
</comment>
<protein>
    <submittedName>
        <fullName evidence="1">Uncharacterized protein</fullName>
    </submittedName>
</protein>
<dbReference type="Proteomes" id="UP001373714">
    <property type="component" value="Unassembled WGS sequence"/>
</dbReference>
<dbReference type="EMBL" id="JAVHNS010000009">
    <property type="protein sequence ID" value="KAK6343383.1"/>
    <property type="molecule type" value="Genomic_DNA"/>
</dbReference>
<gene>
    <name evidence="1" type="ORF">TWF730_010973</name>
</gene>
<reference evidence="1 2" key="1">
    <citation type="submission" date="2019-10" db="EMBL/GenBank/DDBJ databases">
        <authorList>
            <person name="Palmer J.M."/>
        </authorList>
    </citation>
    <scope>NUCLEOTIDE SEQUENCE [LARGE SCALE GENOMIC DNA]</scope>
    <source>
        <strain evidence="1 2">TWF730</strain>
    </source>
</reference>
<sequence length="75" mass="8114">MHPPRRFAGISGTLTARGRTKKVQVTITRSQGPHIATLHTLALESQGIEDFFKLGIFTPASAIINIFAIARLASN</sequence>
<evidence type="ECO:0000313" key="1">
    <source>
        <dbReference type="EMBL" id="KAK6343383.1"/>
    </source>
</evidence>
<accession>A0AAV9UNI6</accession>
<proteinExistence type="predicted"/>
<evidence type="ECO:0000313" key="2">
    <source>
        <dbReference type="Proteomes" id="UP001373714"/>
    </source>
</evidence>
<organism evidence="1 2">
    <name type="scientific">Orbilia blumenaviensis</name>
    <dbReference type="NCBI Taxonomy" id="1796055"/>
    <lineage>
        <taxon>Eukaryota</taxon>
        <taxon>Fungi</taxon>
        <taxon>Dikarya</taxon>
        <taxon>Ascomycota</taxon>
        <taxon>Pezizomycotina</taxon>
        <taxon>Orbiliomycetes</taxon>
        <taxon>Orbiliales</taxon>
        <taxon>Orbiliaceae</taxon>
        <taxon>Orbilia</taxon>
    </lineage>
</organism>
<keyword evidence="2" id="KW-1185">Reference proteome</keyword>
<dbReference type="AlphaFoldDB" id="A0AAV9UNI6"/>